<evidence type="ECO:0000313" key="9">
    <source>
        <dbReference type="EMBL" id="OWK36238.1"/>
    </source>
</evidence>
<evidence type="ECO:0000256" key="6">
    <source>
        <dbReference type="SAM" id="MobiDB-lite"/>
    </source>
</evidence>
<dbReference type="InterPro" id="IPR011009">
    <property type="entry name" value="Kinase-like_dom_sf"/>
</dbReference>
<feature type="binding site" evidence="5">
    <location>
        <position position="106"/>
    </location>
    <ligand>
        <name>ATP</name>
        <dbReference type="ChEBI" id="CHEBI:30616"/>
    </ligand>
</feature>
<dbReference type="PANTHER" id="PTHR43289:SF6">
    <property type="entry name" value="SERINE_THREONINE-PROTEIN KINASE NEKL-3"/>
    <property type="match status" value="1"/>
</dbReference>
<dbReference type="GO" id="GO:0004674">
    <property type="term" value="F:protein serine/threonine kinase activity"/>
    <property type="evidence" value="ECO:0007669"/>
    <property type="project" value="UniProtKB-KW"/>
</dbReference>
<feature type="compositionally biased region" description="Pro residues" evidence="6">
    <location>
        <begin position="411"/>
        <end position="425"/>
    </location>
</feature>
<feature type="domain" description="Protein kinase" evidence="8">
    <location>
        <begin position="77"/>
        <end position="342"/>
    </location>
</feature>
<protein>
    <submittedName>
        <fullName evidence="9">Serine/threonine protein kinase PrkC, regulator of stationary phase</fullName>
    </submittedName>
</protein>
<evidence type="ECO:0000256" key="1">
    <source>
        <dbReference type="ARBA" id="ARBA00022679"/>
    </source>
</evidence>
<keyword evidence="4 5" id="KW-0067">ATP-binding</keyword>
<keyword evidence="2 5" id="KW-0547">Nucleotide-binding</keyword>
<keyword evidence="7" id="KW-1133">Transmembrane helix</keyword>
<dbReference type="Gene3D" id="3.30.200.20">
    <property type="entry name" value="Phosphorylase Kinase, domain 1"/>
    <property type="match status" value="1"/>
</dbReference>
<dbReference type="EMBL" id="NIDE01000017">
    <property type="protein sequence ID" value="OWK36238.1"/>
    <property type="molecule type" value="Genomic_DNA"/>
</dbReference>
<accession>A0A225DCH3</accession>
<feature type="transmembrane region" description="Helical" evidence="7">
    <location>
        <begin position="521"/>
        <end position="546"/>
    </location>
</feature>
<organism evidence="9 10">
    <name type="scientific">Fimbriiglobus ruber</name>
    <dbReference type="NCBI Taxonomy" id="1908690"/>
    <lineage>
        <taxon>Bacteria</taxon>
        <taxon>Pseudomonadati</taxon>
        <taxon>Planctomycetota</taxon>
        <taxon>Planctomycetia</taxon>
        <taxon>Gemmatales</taxon>
        <taxon>Gemmataceae</taxon>
        <taxon>Fimbriiglobus</taxon>
    </lineage>
</organism>
<feature type="region of interest" description="Disordered" evidence="6">
    <location>
        <begin position="369"/>
        <end position="461"/>
    </location>
</feature>
<sequence length="547" mass="57885">MVTNDLGACEWFVWDLRRSGLIDRGQLDQIVSEFLKRNPRAEAPALAEHLVHQGTLTAFQSERILNGKTQGLVLGPYVLLDAIGQGSMGQVYKASSKNDNNQYAIKVLPRRSMWNVRLARRQVRSFGQITHPSVVPFVDVGTAGGLHYLVWPLAEGQTLETMVQQNGRLHPQQAALIGVQVAQGLALCHQNNIFHGLVKPSNVMVGGDGQARILDFGIGSLLVENEGESLVDTMSTANTLTSGLDCASPESIMEPTNRTPPGDQYSLGCVLYYCLTGRVPFPEGSAVEKMMAHQSKEPTAIQEFAPDVPEGLVAVVARLMAKVPEQRFSTTDEVVEALEPYIGEMAEDHGAVAAQPVAAAAGSRMGANRGGYDFPKAPTPTAKPGIGSRPSLPPVPSARDRGYPSREQAPVTPPPAGRLNPPPATQPSRFQGSAPAPTVPTRASAAPARATAAPARAPVPTRAAVPSRASFQLPPIEDEIALTAAFPEHGGYSDPAALRASAGWVAEAAAESDRGGSRKGLLGTIGLIAIAMILMVLVFIGAKLLLG</sequence>
<dbReference type="AlphaFoldDB" id="A0A225DCH3"/>
<gene>
    <name evidence="9" type="ORF">FRUB_08801</name>
</gene>
<proteinExistence type="predicted"/>
<comment type="caution">
    <text evidence="9">The sequence shown here is derived from an EMBL/GenBank/DDBJ whole genome shotgun (WGS) entry which is preliminary data.</text>
</comment>
<dbReference type="SUPFAM" id="SSF56112">
    <property type="entry name" value="Protein kinase-like (PK-like)"/>
    <property type="match status" value="1"/>
</dbReference>
<dbReference type="RefSeq" id="WP_088259278.1">
    <property type="nucleotide sequence ID" value="NZ_NIDE01000017.1"/>
</dbReference>
<evidence type="ECO:0000256" key="3">
    <source>
        <dbReference type="ARBA" id="ARBA00022777"/>
    </source>
</evidence>
<dbReference type="InterPro" id="IPR017441">
    <property type="entry name" value="Protein_kinase_ATP_BS"/>
</dbReference>
<dbReference type="Proteomes" id="UP000214646">
    <property type="component" value="Unassembled WGS sequence"/>
</dbReference>
<evidence type="ECO:0000259" key="8">
    <source>
        <dbReference type="PROSITE" id="PS50011"/>
    </source>
</evidence>
<keyword evidence="3 9" id="KW-0418">Kinase</keyword>
<dbReference type="CDD" id="cd14014">
    <property type="entry name" value="STKc_PknB_like"/>
    <property type="match status" value="1"/>
</dbReference>
<keyword evidence="1" id="KW-0808">Transferase</keyword>
<dbReference type="PROSITE" id="PS50011">
    <property type="entry name" value="PROTEIN_KINASE_DOM"/>
    <property type="match status" value="1"/>
</dbReference>
<keyword evidence="9" id="KW-0723">Serine/threonine-protein kinase</keyword>
<name>A0A225DCH3_9BACT</name>
<keyword evidence="10" id="KW-1185">Reference proteome</keyword>
<evidence type="ECO:0000256" key="4">
    <source>
        <dbReference type="ARBA" id="ARBA00022840"/>
    </source>
</evidence>
<dbReference type="PROSITE" id="PS00107">
    <property type="entry name" value="PROTEIN_KINASE_ATP"/>
    <property type="match status" value="1"/>
</dbReference>
<evidence type="ECO:0000256" key="2">
    <source>
        <dbReference type="ARBA" id="ARBA00022741"/>
    </source>
</evidence>
<dbReference type="PANTHER" id="PTHR43289">
    <property type="entry name" value="MITOGEN-ACTIVATED PROTEIN KINASE KINASE KINASE 20-RELATED"/>
    <property type="match status" value="1"/>
</dbReference>
<keyword evidence="7" id="KW-0812">Transmembrane</keyword>
<evidence type="ECO:0000313" key="10">
    <source>
        <dbReference type="Proteomes" id="UP000214646"/>
    </source>
</evidence>
<keyword evidence="7" id="KW-0472">Membrane</keyword>
<dbReference type="InterPro" id="IPR000719">
    <property type="entry name" value="Prot_kinase_dom"/>
</dbReference>
<evidence type="ECO:0000256" key="7">
    <source>
        <dbReference type="SAM" id="Phobius"/>
    </source>
</evidence>
<evidence type="ECO:0000256" key="5">
    <source>
        <dbReference type="PROSITE-ProRule" id="PRU10141"/>
    </source>
</evidence>
<feature type="compositionally biased region" description="Low complexity" evidence="6">
    <location>
        <begin position="433"/>
        <end position="461"/>
    </location>
</feature>
<dbReference type="GO" id="GO:0005524">
    <property type="term" value="F:ATP binding"/>
    <property type="evidence" value="ECO:0007669"/>
    <property type="project" value="UniProtKB-UniRule"/>
</dbReference>
<dbReference type="OrthoDB" id="253455at2"/>
<reference evidence="10" key="1">
    <citation type="submission" date="2017-06" db="EMBL/GenBank/DDBJ databases">
        <title>Genome analysis of Fimbriiglobus ruber SP5, the first member of the order Planctomycetales with confirmed chitinolytic capability.</title>
        <authorList>
            <person name="Ravin N.V."/>
            <person name="Rakitin A.L."/>
            <person name="Ivanova A.A."/>
            <person name="Beletsky A.V."/>
            <person name="Kulichevskaya I.S."/>
            <person name="Mardanov A.V."/>
            <person name="Dedysh S.N."/>
        </authorList>
    </citation>
    <scope>NUCLEOTIDE SEQUENCE [LARGE SCALE GENOMIC DNA]</scope>
    <source>
        <strain evidence="10">SP5</strain>
    </source>
</reference>
<dbReference type="Gene3D" id="1.10.510.10">
    <property type="entry name" value="Transferase(Phosphotransferase) domain 1"/>
    <property type="match status" value="1"/>
</dbReference>
<dbReference type="Pfam" id="PF00069">
    <property type="entry name" value="Pkinase"/>
    <property type="match status" value="1"/>
</dbReference>